<reference evidence="1 2" key="1">
    <citation type="submission" date="2018-02" db="EMBL/GenBank/DDBJ databases">
        <title>Insights into the biology of acidophilic members of the Acidiferrobacteraceae family derived from comparative genomic analyses.</title>
        <authorList>
            <person name="Issotta F."/>
            <person name="Thyssen C."/>
            <person name="Mena C."/>
            <person name="Moya A."/>
            <person name="Bellenberg S."/>
            <person name="Sproer C."/>
            <person name="Covarrubias P.C."/>
            <person name="Sand W."/>
            <person name="Quatrini R."/>
            <person name="Vera M."/>
        </authorList>
    </citation>
    <scope>NUCLEOTIDE SEQUENCE [LARGE SCALE GENOMIC DNA]</scope>
    <source>
        <strain evidence="2">m-1</strain>
    </source>
</reference>
<evidence type="ECO:0000313" key="1">
    <source>
        <dbReference type="EMBL" id="RCN59405.1"/>
    </source>
</evidence>
<proteinExistence type="predicted"/>
<gene>
    <name evidence="1" type="ORF">C4900_06850</name>
</gene>
<organism evidence="1 2">
    <name type="scientific">Acidiferrobacter thiooxydans</name>
    <dbReference type="NCBI Taxonomy" id="163359"/>
    <lineage>
        <taxon>Bacteria</taxon>
        <taxon>Pseudomonadati</taxon>
        <taxon>Pseudomonadota</taxon>
        <taxon>Gammaproteobacteria</taxon>
        <taxon>Acidiferrobacterales</taxon>
        <taxon>Acidiferrobacteraceae</taxon>
        <taxon>Acidiferrobacter</taxon>
    </lineage>
</organism>
<sequence length="78" mass="9201">MKTTRYFEAIRERPDRIAIEVEWIETVIRYPLKETIQQDGRIRRWGLIPAAGNQYLRVVLLLAGGAVHNAFFDRRFTP</sequence>
<dbReference type="AlphaFoldDB" id="A0A1C2G430"/>
<evidence type="ECO:0000313" key="2">
    <source>
        <dbReference type="Proteomes" id="UP000253250"/>
    </source>
</evidence>
<dbReference type="OrthoDB" id="290767at2"/>
<dbReference type="Proteomes" id="UP000253250">
    <property type="component" value="Unassembled WGS sequence"/>
</dbReference>
<protein>
    <submittedName>
        <fullName evidence="1">Uncharacterized protein</fullName>
    </submittedName>
</protein>
<comment type="caution">
    <text evidence="1">The sequence shown here is derived from an EMBL/GenBank/DDBJ whole genome shotgun (WGS) entry which is preliminary data.</text>
</comment>
<name>A0A1C2G430_9GAMM</name>
<dbReference type="EMBL" id="PSYR01000001">
    <property type="protein sequence ID" value="RCN59405.1"/>
    <property type="molecule type" value="Genomic_DNA"/>
</dbReference>
<accession>A0A1C2G430</accession>
<dbReference type="RefSeq" id="WP_065968971.1">
    <property type="nucleotide sequence ID" value="NZ_CP080624.1"/>
</dbReference>
<keyword evidence="2" id="KW-1185">Reference proteome</keyword>